<dbReference type="GO" id="GO:0005737">
    <property type="term" value="C:cytoplasm"/>
    <property type="evidence" value="ECO:0007669"/>
    <property type="project" value="UniProtKB-SubCell"/>
</dbReference>
<evidence type="ECO:0000256" key="3">
    <source>
        <dbReference type="ARBA" id="ARBA00022490"/>
    </source>
</evidence>
<keyword evidence="4 9" id="KW-0762">Sugar transport</keyword>
<evidence type="ECO:0000256" key="4">
    <source>
        <dbReference type="ARBA" id="ARBA00022597"/>
    </source>
</evidence>
<dbReference type="GO" id="GO:0008982">
    <property type="term" value="F:protein-N(PI)-phosphohistidine-sugar phosphotransferase activity"/>
    <property type="evidence" value="ECO:0007669"/>
    <property type="project" value="InterPro"/>
</dbReference>
<dbReference type="PROSITE" id="PS51101">
    <property type="entry name" value="PTS_EIIB_TYPE_4"/>
    <property type="match status" value="1"/>
</dbReference>
<accession>A0A7X2T323</accession>
<evidence type="ECO:0000259" key="8">
    <source>
        <dbReference type="PROSITE" id="PS51101"/>
    </source>
</evidence>
<name>A0A7X2T323_9FIRM</name>
<evidence type="ECO:0000256" key="1">
    <source>
        <dbReference type="ARBA" id="ARBA00004496"/>
    </source>
</evidence>
<dbReference type="EMBL" id="VUMM01000003">
    <property type="protein sequence ID" value="MSS00977.1"/>
    <property type="molecule type" value="Genomic_DNA"/>
</dbReference>
<keyword evidence="10" id="KW-1185">Reference proteome</keyword>
<proteinExistence type="predicted"/>
<organism evidence="9 10">
    <name type="scientific">Floccifex porci</name>
    <dbReference type="NCBI Taxonomy" id="2606629"/>
    <lineage>
        <taxon>Bacteria</taxon>
        <taxon>Bacillati</taxon>
        <taxon>Bacillota</taxon>
        <taxon>Erysipelotrichia</taxon>
        <taxon>Erysipelotrichales</taxon>
        <taxon>Erysipelotrichaceae</taxon>
        <taxon>Floccifex</taxon>
    </lineage>
</organism>
<gene>
    <name evidence="9" type="ORF">FYJ50_02395</name>
</gene>
<dbReference type="GO" id="GO:0009401">
    <property type="term" value="P:phosphoenolpyruvate-dependent sugar phosphotransferase system"/>
    <property type="evidence" value="ECO:0007669"/>
    <property type="project" value="UniProtKB-KW"/>
</dbReference>
<dbReference type="Gene3D" id="3.40.35.10">
    <property type="entry name" value="Phosphotransferase system, sorbose subfamily IIB component"/>
    <property type="match status" value="1"/>
</dbReference>
<keyword evidence="2" id="KW-0813">Transport</keyword>
<comment type="subcellular location">
    <subcellularLocation>
        <location evidence="1">Cytoplasm</location>
    </subcellularLocation>
</comment>
<keyword evidence="7" id="KW-0418">Kinase</keyword>
<dbReference type="Pfam" id="PF03830">
    <property type="entry name" value="PTSIIB_sorb"/>
    <property type="match status" value="1"/>
</dbReference>
<evidence type="ECO:0000313" key="10">
    <source>
        <dbReference type="Proteomes" id="UP000470082"/>
    </source>
</evidence>
<evidence type="ECO:0000256" key="6">
    <source>
        <dbReference type="ARBA" id="ARBA00022683"/>
    </source>
</evidence>
<dbReference type="SUPFAM" id="SSF52728">
    <property type="entry name" value="PTS IIb component"/>
    <property type="match status" value="1"/>
</dbReference>
<dbReference type="AlphaFoldDB" id="A0A7X2T323"/>
<dbReference type="RefSeq" id="WP_154459451.1">
    <property type="nucleotide sequence ID" value="NZ_JAQYTQ010000096.1"/>
</dbReference>
<evidence type="ECO:0000313" key="9">
    <source>
        <dbReference type="EMBL" id="MSS00977.1"/>
    </source>
</evidence>
<feature type="domain" description="PTS EIIB type-4" evidence="8">
    <location>
        <begin position="1"/>
        <end position="159"/>
    </location>
</feature>
<protein>
    <submittedName>
        <fullName evidence="9">PTS sugar transporter subunit IIB</fullName>
    </submittedName>
</protein>
<dbReference type="InterPro" id="IPR004720">
    <property type="entry name" value="PTS_IIB_sorbose-sp"/>
</dbReference>
<keyword evidence="5" id="KW-0808">Transferase</keyword>
<comment type="caution">
    <text evidence="9">The sequence shown here is derived from an EMBL/GenBank/DDBJ whole genome shotgun (WGS) entry which is preliminary data.</text>
</comment>
<sequence>MICDIRIDDRLIHGQVCGFWIPHHNLQRIVIVDDEIIHDAQRKTALKFGCPDKCKLSIFSTDSAADKFNRKIDEGIRVMILCQSSIPLLKLYEKGYHFKEITVGNMASKPDSTRIRKTLFVSKEEKEAFIKLSEYGVKIISQMVPSEPREDIIDEIRKG</sequence>
<keyword evidence="3" id="KW-0963">Cytoplasm</keyword>
<evidence type="ECO:0000256" key="5">
    <source>
        <dbReference type="ARBA" id="ARBA00022679"/>
    </source>
</evidence>
<reference evidence="9 10" key="1">
    <citation type="submission" date="2019-08" db="EMBL/GenBank/DDBJ databases">
        <title>In-depth cultivation of the pig gut microbiome towards novel bacterial diversity and tailored functional studies.</title>
        <authorList>
            <person name="Wylensek D."/>
            <person name="Hitch T.C.A."/>
            <person name="Clavel T."/>
        </authorList>
    </citation>
    <scope>NUCLEOTIDE SEQUENCE [LARGE SCALE GENOMIC DNA]</scope>
    <source>
        <strain evidence="9 10">LKV-178-WT-2G</strain>
    </source>
</reference>
<dbReference type="Proteomes" id="UP000470082">
    <property type="component" value="Unassembled WGS sequence"/>
</dbReference>
<evidence type="ECO:0000256" key="2">
    <source>
        <dbReference type="ARBA" id="ARBA00022448"/>
    </source>
</evidence>
<evidence type="ECO:0000256" key="7">
    <source>
        <dbReference type="ARBA" id="ARBA00022777"/>
    </source>
</evidence>
<dbReference type="GO" id="GO:0016301">
    <property type="term" value="F:kinase activity"/>
    <property type="evidence" value="ECO:0007669"/>
    <property type="project" value="UniProtKB-KW"/>
</dbReference>
<dbReference type="InterPro" id="IPR036667">
    <property type="entry name" value="PTS_IIB_sorbose-sp_sf"/>
</dbReference>
<keyword evidence="6" id="KW-0598">Phosphotransferase system</keyword>